<comment type="caution">
    <text evidence="3">The sequence shown here is derived from an EMBL/GenBank/DDBJ whole genome shotgun (WGS) entry which is preliminary data.</text>
</comment>
<protein>
    <recommendedName>
        <fullName evidence="5">Transmembrane protein</fullName>
    </recommendedName>
</protein>
<keyword evidence="4" id="KW-1185">Reference proteome</keyword>
<keyword evidence="2" id="KW-0472">Membrane</keyword>
<keyword evidence="2" id="KW-0812">Transmembrane</keyword>
<feature type="transmembrane region" description="Helical" evidence="2">
    <location>
        <begin position="289"/>
        <end position="310"/>
    </location>
</feature>
<feature type="compositionally biased region" description="Polar residues" evidence="1">
    <location>
        <begin position="393"/>
        <end position="403"/>
    </location>
</feature>
<evidence type="ECO:0000313" key="4">
    <source>
        <dbReference type="Proteomes" id="UP001208570"/>
    </source>
</evidence>
<organism evidence="3 4">
    <name type="scientific">Paralvinella palmiformis</name>
    <dbReference type="NCBI Taxonomy" id="53620"/>
    <lineage>
        <taxon>Eukaryota</taxon>
        <taxon>Metazoa</taxon>
        <taxon>Spiralia</taxon>
        <taxon>Lophotrochozoa</taxon>
        <taxon>Annelida</taxon>
        <taxon>Polychaeta</taxon>
        <taxon>Sedentaria</taxon>
        <taxon>Canalipalpata</taxon>
        <taxon>Terebellida</taxon>
        <taxon>Terebelliformia</taxon>
        <taxon>Alvinellidae</taxon>
        <taxon>Paralvinella</taxon>
    </lineage>
</organism>
<dbReference type="PANTHER" id="PTHR35270:SF2">
    <property type="entry name" value="FUSELESS, ISOFORM A"/>
    <property type="match status" value="1"/>
</dbReference>
<sequence length="418" mass="47548">MMTCSMAGERRHCTKPCRERLRYMWHVLVAFLVVFPLDVLFWRGTWDLLDYYAVVDCASEQDRGNASMAHVHGMQHENYEAACVEFTGNWMTTIFGISVCVLLNCVSPLVQSTADRCRAGTFHATSRLYSYVYAIAYLGQWRGTWNLVDAYSGDYGWRGNLVAFIVCLMLNFLFRLNQFWMSSPWEVHIDNDRDMFFSRPWLGSKPQNGMWQYCIDQLLSQVICVNLNISTWRSLWNTLDDTIYPDNLVASALLTLLSGAVILVLLALSQNTVVAYSASFKKSKWFQRSLLDGCFYVVVNVCVVSMWRGLWNLIAEYFFPDLFVGGLVCHGLGAVCLLAVMSFSTVYENSVDIDGESEDGENLRPQLTPATGWSLLRKKSNQNKSDGIRMQDDQLSPATNKESTVQDLFLESDARQSV</sequence>
<feature type="transmembrane region" description="Helical" evidence="2">
    <location>
        <begin position="248"/>
        <end position="268"/>
    </location>
</feature>
<dbReference type="Proteomes" id="UP001208570">
    <property type="component" value="Unassembled WGS sequence"/>
</dbReference>
<proteinExistence type="predicted"/>
<evidence type="ECO:0000256" key="2">
    <source>
        <dbReference type="SAM" id="Phobius"/>
    </source>
</evidence>
<dbReference type="EMBL" id="JAODUP010000001">
    <property type="protein sequence ID" value="KAK2170658.1"/>
    <property type="molecule type" value="Genomic_DNA"/>
</dbReference>
<reference evidence="3" key="1">
    <citation type="journal article" date="2023" name="Mol. Biol. Evol.">
        <title>Third-Generation Sequencing Reveals the Adaptive Role of the Epigenome in Three Deep-Sea Polychaetes.</title>
        <authorList>
            <person name="Perez M."/>
            <person name="Aroh O."/>
            <person name="Sun Y."/>
            <person name="Lan Y."/>
            <person name="Juniper S.K."/>
            <person name="Young C.R."/>
            <person name="Angers B."/>
            <person name="Qian P.Y."/>
        </authorList>
    </citation>
    <scope>NUCLEOTIDE SEQUENCE</scope>
    <source>
        <strain evidence="3">P08H-3</strain>
    </source>
</reference>
<dbReference type="PANTHER" id="PTHR35270">
    <property type="entry name" value="FUSELESS, ISOFORM A"/>
    <property type="match status" value="1"/>
</dbReference>
<feature type="transmembrane region" description="Helical" evidence="2">
    <location>
        <begin position="155"/>
        <end position="174"/>
    </location>
</feature>
<gene>
    <name evidence="3" type="ORF">LSH36_1g05012</name>
</gene>
<name>A0AAD9KFH1_9ANNE</name>
<feature type="transmembrane region" description="Helical" evidence="2">
    <location>
        <begin position="322"/>
        <end position="343"/>
    </location>
</feature>
<dbReference type="InterPro" id="IPR032751">
    <property type="entry name" value="Fuseless"/>
</dbReference>
<evidence type="ECO:0000313" key="3">
    <source>
        <dbReference type="EMBL" id="KAK2170658.1"/>
    </source>
</evidence>
<dbReference type="AlphaFoldDB" id="A0AAD9KFH1"/>
<feature type="region of interest" description="Disordered" evidence="1">
    <location>
        <begin position="381"/>
        <end position="403"/>
    </location>
</feature>
<evidence type="ECO:0000256" key="1">
    <source>
        <dbReference type="SAM" id="MobiDB-lite"/>
    </source>
</evidence>
<evidence type="ECO:0008006" key="5">
    <source>
        <dbReference type="Google" id="ProtNLM"/>
    </source>
</evidence>
<keyword evidence="2" id="KW-1133">Transmembrane helix</keyword>
<feature type="transmembrane region" description="Helical" evidence="2">
    <location>
        <begin position="21"/>
        <end position="42"/>
    </location>
</feature>
<accession>A0AAD9KFH1</accession>
<dbReference type="Pfam" id="PF15993">
    <property type="entry name" value="Fuseless"/>
    <property type="match status" value="1"/>
</dbReference>